<dbReference type="GO" id="GO:0032991">
    <property type="term" value="C:protein-containing complex"/>
    <property type="evidence" value="ECO:0007669"/>
    <property type="project" value="UniProtKB-ARBA"/>
</dbReference>
<name>A0A154P046_DUFNO</name>
<evidence type="ECO:0000256" key="6">
    <source>
        <dbReference type="ARBA" id="ARBA00022989"/>
    </source>
</evidence>
<evidence type="ECO:0000256" key="8">
    <source>
        <dbReference type="ARBA" id="ARBA00023180"/>
    </source>
</evidence>
<evidence type="ECO:0000256" key="9">
    <source>
        <dbReference type="SAM" id="Coils"/>
    </source>
</evidence>
<dbReference type="Pfam" id="PF00675">
    <property type="entry name" value="Peptidase_M16"/>
    <property type="match status" value="1"/>
</dbReference>
<dbReference type="GO" id="GO:0031625">
    <property type="term" value="F:ubiquitin protein ligase binding"/>
    <property type="evidence" value="ECO:0007669"/>
    <property type="project" value="InterPro"/>
</dbReference>
<gene>
    <name evidence="11" type="ORF">WN55_05814</name>
</gene>
<dbReference type="SMART" id="SM00244">
    <property type="entry name" value="PHB"/>
    <property type="match status" value="1"/>
</dbReference>
<dbReference type="InterPro" id="IPR011765">
    <property type="entry name" value="Pept_M16_N"/>
</dbReference>
<dbReference type="FunFam" id="3.30.830.10:FF:000015">
    <property type="entry name" value="Putative zinc metalloprotease"/>
    <property type="match status" value="1"/>
</dbReference>
<keyword evidence="4" id="KW-0256">Endoplasmic reticulum</keyword>
<dbReference type="InterPro" id="IPR011249">
    <property type="entry name" value="Metalloenz_LuxS/M16"/>
</dbReference>
<dbReference type="Gene3D" id="3.30.830.10">
    <property type="entry name" value="Metalloenzyme, LuxS/M16 peptidase-like"/>
    <property type="match status" value="4"/>
</dbReference>
<keyword evidence="3" id="KW-0812">Transmembrane</keyword>
<keyword evidence="5" id="KW-0735">Signal-anchor</keyword>
<dbReference type="SUPFAM" id="SSF63411">
    <property type="entry name" value="LuxS/MPP-like metallohydrolase"/>
    <property type="match status" value="4"/>
</dbReference>
<keyword evidence="12" id="KW-1185">Reference proteome</keyword>
<dbReference type="PANTHER" id="PTHR43016">
    <property type="entry name" value="PRESEQUENCE PROTEASE"/>
    <property type="match status" value="1"/>
</dbReference>
<dbReference type="Gene3D" id="3.30.479.30">
    <property type="entry name" value="Band 7 domain"/>
    <property type="match status" value="1"/>
</dbReference>
<reference evidence="11 12" key="1">
    <citation type="submission" date="2015-07" db="EMBL/GenBank/DDBJ databases">
        <title>The genome of Dufourea novaeangliae.</title>
        <authorList>
            <person name="Pan H."/>
            <person name="Kapheim K."/>
        </authorList>
    </citation>
    <scope>NUCLEOTIDE SEQUENCE [LARGE SCALE GENOMIC DNA]</scope>
    <source>
        <strain evidence="11">0120121106</strain>
        <tissue evidence="11">Whole body</tissue>
    </source>
</reference>
<organism evidence="11 12">
    <name type="scientific">Dufourea novaeangliae</name>
    <name type="common">Sweat bee</name>
    <dbReference type="NCBI Taxonomy" id="178035"/>
    <lineage>
        <taxon>Eukaryota</taxon>
        <taxon>Metazoa</taxon>
        <taxon>Ecdysozoa</taxon>
        <taxon>Arthropoda</taxon>
        <taxon>Hexapoda</taxon>
        <taxon>Insecta</taxon>
        <taxon>Pterygota</taxon>
        <taxon>Neoptera</taxon>
        <taxon>Endopterygota</taxon>
        <taxon>Hymenoptera</taxon>
        <taxon>Apocrita</taxon>
        <taxon>Aculeata</taxon>
        <taxon>Apoidea</taxon>
        <taxon>Anthophila</taxon>
        <taxon>Halictidae</taxon>
        <taxon>Rophitinae</taxon>
        <taxon>Dufourea</taxon>
    </lineage>
</organism>
<dbReference type="CDD" id="cd20071">
    <property type="entry name" value="SET_SMYD"/>
    <property type="match status" value="2"/>
</dbReference>
<dbReference type="SUPFAM" id="SSF117892">
    <property type="entry name" value="Band 7/SPFH domain"/>
    <property type="match status" value="1"/>
</dbReference>
<keyword evidence="7" id="KW-0472">Membrane</keyword>
<evidence type="ECO:0000313" key="12">
    <source>
        <dbReference type="Proteomes" id="UP000076502"/>
    </source>
</evidence>
<dbReference type="GO" id="GO:0008757">
    <property type="term" value="F:S-adenosylmethionine-dependent methyltransferase activity"/>
    <property type="evidence" value="ECO:0007669"/>
    <property type="project" value="UniProtKB-ARBA"/>
</dbReference>
<keyword evidence="9" id="KW-0175">Coiled coil</keyword>
<dbReference type="Proteomes" id="UP000076502">
    <property type="component" value="Unassembled WGS sequence"/>
</dbReference>
<evidence type="ECO:0000256" key="5">
    <source>
        <dbReference type="ARBA" id="ARBA00022968"/>
    </source>
</evidence>
<dbReference type="SUPFAM" id="SSF82199">
    <property type="entry name" value="SET domain"/>
    <property type="match status" value="2"/>
</dbReference>
<feature type="coiled-coil region" evidence="9">
    <location>
        <begin position="1782"/>
        <end position="1809"/>
    </location>
</feature>
<dbReference type="CDD" id="cd03406">
    <property type="entry name" value="SPFH_like_u3"/>
    <property type="match status" value="1"/>
</dbReference>
<dbReference type="Gene3D" id="1.10.220.160">
    <property type="match status" value="2"/>
</dbReference>
<dbReference type="GO" id="GO:0046872">
    <property type="term" value="F:metal ion binding"/>
    <property type="evidence" value="ECO:0007669"/>
    <property type="project" value="InterPro"/>
</dbReference>
<dbReference type="EMBL" id="KQ434787">
    <property type="protein sequence ID" value="KZC05296.1"/>
    <property type="molecule type" value="Genomic_DNA"/>
</dbReference>
<dbReference type="Gene3D" id="2.170.270.10">
    <property type="entry name" value="SET domain"/>
    <property type="match status" value="2"/>
</dbReference>
<evidence type="ECO:0000256" key="4">
    <source>
        <dbReference type="ARBA" id="ARBA00022824"/>
    </source>
</evidence>
<dbReference type="InterPro" id="IPR001107">
    <property type="entry name" value="Band_7"/>
</dbReference>
<dbReference type="InterPro" id="IPR001214">
    <property type="entry name" value="SET_dom"/>
</dbReference>
<evidence type="ECO:0000256" key="7">
    <source>
        <dbReference type="ARBA" id="ARBA00023136"/>
    </source>
</evidence>
<dbReference type="GO" id="GO:0008276">
    <property type="term" value="F:protein methyltransferase activity"/>
    <property type="evidence" value="ECO:0007669"/>
    <property type="project" value="UniProtKB-ARBA"/>
</dbReference>
<protein>
    <submittedName>
        <fullName evidence="11">Uncharacterized protein C05D11.1</fullName>
    </submittedName>
</protein>
<accession>A0A154P046</accession>
<dbReference type="Pfam" id="PF01145">
    <property type="entry name" value="Band_7"/>
    <property type="match status" value="1"/>
</dbReference>
<dbReference type="FunFam" id="3.30.479.30:FF:000009">
    <property type="entry name" value="Erlin-2 isoform 1"/>
    <property type="match status" value="1"/>
</dbReference>
<dbReference type="PROSITE" id="PS50280">
    <property type="entry name" value="SET"/>
    <property type="match status" value="1"/>
</dbReference>
<dbReference type="InterPro" id="IPR046341">
    <property type="entry name" value="SET_dom_sf"/>
</dbReference>
<feature type="domain" description="SET" evidence="10">
    <location>
        <begin position="1"/>
        <end position="249"/>
    </location>
</feature>
<keyword evidence="6" id="KW-1133">Transmembrane helix</keyword>
<sequence length="2348" mass="266001">MVANRELQPGEEIVTEMPFVVGPKAFTYPLCLSCYTPWPPTANDKPLCSKCGWPVCSAECENQPQHKDYECQMSTTILIMGAMKTYIAGVFAQANEKFNVEAALEETNENGVPQLECITPLRLLLESEKNPGRWKNEVMGMEAHTQIRSRKEHWKLDQVNVVDYLKKQIKLDRFSEEQIQTACGILEINTFEIRTANGYSARGIYPTVAMMNHSCVSNTCHSISPTDFRIRLRTTVKVPPGGELYGSYTHSLLPTMLRRDHLLEGKHFACACPRCADPTELGTHMSSLKCNKCDNGIVLSLDSLDPDSSWKCTHCEFSTSGSAVRKVLQIIQADVNTVEAISGADGADAIQARETVVKKYHSVLHPRHAFNTMLRHSLTQMYGRVDEYLLDDLPDIVLEHKIDMCRMLLQVLNVVEPGCSRIRGMTLYELHAPLLFVAKTLWNAGVIDEAALKSKMIEAAEILKESAAILCLEPPDTAEGQIGLVAKESLVQLEQYLQAAKNLAAGEVILRETPIAVGPTTSSRDYVCFACLRLLPKMKRTPQFLCPECNVAPLCGTVCERHPKYHTTDECEIFKNNTGLSSNNMADVVGVLLPLRLWLLKQRDPESWRLVESMESHMDKRRNTSVWKDREANVINILQLDLLCRTLFDKWTPFGLPIPVTSDKVIKALRLITVDDAAAAEFLQRLCGILDVNTFELRSPGGLDGLLLRGLYTEASLMAHDCRGNTHLTVDDDFQLTVYASLPIQEGDAILFNYTSSLLGTTGRREHLRGGKYFECDCSLCRDPYEMGSYMSSILCPRCREGYIGMQNPLAIDPYERNMRWQCNKCKRSIGGRLVRATLDISRTLIDDTDDSDIKGLEVLTTKLMRSLHPNHFLLLSLKQKLLAAYRKEVATLNPQKKCMQRMLDTCKEVCDVLDIVEPGISRLKGIMLYEMHLPLVLLANRAYAGREISSMELTSRLEKAGSLLKKSLRTLLLEPTDTPEGKLAKRALQELKALNQNIADVKTIATMEDTPVVFNCSLHRIEEGHVGVYFRGGALLPQVSNPGFHMMIPLLTNYRSVQVTLQTDEIKNVPCGTSGGVMIYFDRIEVVNILDANSVYNIVRNFTADYDQTLIFNKIHHELNQFCSVRTLHEVYIDLFDQIDENLKTALQKDLNDLAPGLSIHAVRVTKPKIPETIRKNYELMEAEKTKLLIAIQHQKVVEKDAETDRKKAIIEAEKQAQVSKIQYSQNIMEKESLQQIVEIENAIHLAKQKSYTHAEYYKITMQAEANQLLFTKEYLELKKYEALAQNAKVYFVQETPKMFMHDSSFKPHCKPANIKFNMAPVDSSPRGNMGGFELVYSVKTNDTIPVHVYKSTNTGITVCIAEVDGPLVYGYFGLATEAHDDDGLPHTLEHLIFLGSEDYPYKGILDLWANRCLASGTNATTMMDFTCYTMSTASSEGFLSLMPVYLEHILYPTLTDSAYLTEIHHVNGKGENAGVVYCEMQGRENIGEYLVYQELSRAMFPGHCGYKSITGGALKNLRESTNNEKVRQYHKDFYRPENLTLVIIGQIKHVDVFKALQPLEQKIMLKGNRGVFEKPWQSPVPPLLKSIDLDVQYPCDDEDNGVVKVAWRGPSIVNEIYDFVGCILLLHYLTDTSVSPLQQEFLETSEPYASNVGYYPCEYSVSVLCLQFENVPKPKISHVKAQLQKTLNDVHEKGIDMKRLKTVIHRRILQTLSCLESNPQNVIAHMLFIHVLYGNTKEDLDQRLNDIKDLKKLEMEPESYWLNLLKKYFLDSPLIVVKGIPSLNKQLELTEKEKERVAKQIEDLGEEGLQLKEKELEGAIAKNNVYFLYFKIPVPDEILSSVPIPSTDLISFHHIKSYTTETTEQHSRFAVTELPFYTYLDHVTTNFVNICVIMNTSSVERKYKPYIPLLLEVIMESPVKRNGQLVPYEEVVAELEADTVETTTGLGHSSPSRFSCGPYSYCAILWLQLEIEKYEKGVQWIKELLYETELTPNRLKIIATKMVNDVAQFKRNGFQVVGDLMRGLLYNKDSNQFTSSMLRQQKFLNSILERLNNEEGQREVLSEIEIVRKVLTTPKNMTLYVATNVDKLTIQIPNVYDSWNTHFSELTMSDKTKLEVIPDSAFINPPDEIPCKGCVTGLGCIESSFLSQCCPCINNHQDPDLAPLLVCLQYLTQIEGPMWKLIRGQGLSYDCNIYAKPSEGLLHLTFYRSTNIIAAYKEAKSIVNMHVSENKWEKLLFESAKSSLIYEIIEKEQSVCALVQQSLLSYFKNVSHNYTQQMVQRISTVTTEDMGRIASKYLTPLFDPKECKTTIVCHPSKVQEVASAFKELGHDLKLYNSLEENYLNDW</sequence>
<evidence type="ECO:0000256" key="1">
    <source>
        <dbReference type="ARBA" id="ARBA00004648"/>
    </source>
</evidence>
<evidence type="ECO:0000256" key="2">
    <source>
        <dbReference type="ARBA" id="ARBA00008164"/>
    </source>
</evidence>
<dbReference type="InterPro" id="IPR036013">
    <property type="entry name" value="Band_7/SPFH_dom_sf"/>
</dbReference>
<comment type="subcellular location">
    <subcellularLocation>
        <location evidence="1">Endoplasmic reticulum membrane</location>
        <topology evidence="1">Single-pass type II membrane protein</topology>
    </subcellularLocation>
</comment>
<dbReference type="PANTHER" id="PTHR43016:SF16">
    <property type="entry name" value="METALLOPROTEASE, PUTATIVE (AFU_ORTHOLOGUE AFUA_4G07610)-RELATED"/>
    <property type="match status" value="1"/>
</dbReference>
<dbReference type="FunFam" id="3.30.830.10:FF:000031">
    <property type="entry name" value="Putative zinc metalloprotease"/>
    <property type="match status" value="1"/>
</dbReference>
<dbReference type="STRING" id="178035.A0A154P046"/>
<dbReference type="GO" id="GO:0005789">
    <property type="term" value="C:endoplasmic reticulum membrane"/>
    <property type="evidence" value="ECO:0007669"/>
    <property type="project" value="UniProtKB-SubCell"/>
</dbReference>
<comment type="similarity">
    <text evidence="2">Belongs to the band 7/mec-2 family.</text>
</comment>
<dbReference type="Pfam" id="PF05193">
    <property type="entry name" value="Peptidase_M16_C"/>
    <property type="match status" value="1"/>
</dbReference>
<dbReference type="GO" id="GO:0008170">
    <property type="term" value="F:N-methyltransferase activity"/>
    <property type="evidence" value="ECO:0007669"/>
    <property type="project" value="UniProtKB-ARBA"/>
</dbReference>
<keyword evidence="8" id="KW-0325">Glycoprotein</keyword>
<dbReference type="InterPro" id="IPR033294">
    <property type="entry name" value="Erlin1/2"/>
</dbReference>
<proteinExistence type="inferred from homology"/>
<dbReference type="InterPro" id="IPR007863">
    <property type="entry name" value="Peptidase_M16_C"/>
</dbReference>
<dbReference type="OrthoDB" id="77368at2759"/>
<dbReference type="Gene3D" id="6.10.140.2220">
    <property type="match status" value="2"/>
</dbReference>
<evidence type="ECO:0000256" key="3">
    <source>
        <dbReference type="ARBA" id="ARBA00022692"/>
    </source>
</evidence>
<evidence type="ECO:0000259" key="10">
    <source>
        <dbReference type="PROSITE" id="PS50280"/>
    </source>
</evidence>
<evidence type="ECO:0000313" key="11">
    <source>
        <dbReference type="EMBL" id="KZC05296.1"/>
    </source>
</evidence>